<keyword evidence="2" id="KW-1133">Transmembrane helix</keyword>
<comment type="caution">
    <text evidence="3">The sequence shown here is derived from an EMBL/GenBank/DDBJ whole genome shotgun (WGS) entry which is preliminary data.</text>
</comment>
<name>A0A833XHA9_JUGRE</name>
<keyword evidence="2" id="KW-0472">Membrane</keyword>
<proteinExistence type="predicted"/>
<dbReference type="Pfam" id="PF14223">
    <property type="entry name" value="Retrotran_gag_2"/>
    <property type="match status" value="1"/>
</dbReference>
<gene>
    <name evidence="3" type="ORF">F2P56_016057</name>
</gene>
<evidence type="ECO:0000256" key="2">
    <source>
        <dbReference type="SAM" id="Phobius"/>
    </source>
</evidence>
<dbReference type="Proteomes" id="UP000619265">
    <property type="component" value="Unassembled WGS sequence"/>
</dbReference>
<accession>A0A833XHA9</accession>
<feature type="transmembrane region" description="Helical" evidence="2">
    <location>
        <begin position="85"/>
        <end position="105"/>
    </location>
</feature>
<dbReference type="AlphaFoldDB" id="A0A833XHA9"/>
<dbReference type="PANTHER" id="PTHR47481">
    <property type="match status" value="1"/>
</dbReference>
<protein>
    <recommendedName>
        <fullName evidence="5">Retrovirus-related Pol polyprotein from transposon RE1</fullName>
    </recommendedName>
</protein>
<evidence type="ECO:0000256" key="1">
    <source>
        <dbReference type="SAM" id="MobiDB-lite"/>
    </source>
</evidence>
<evidence type="ECO:0000313" key="4">
    <source>
        <dbReference type="Proteomes" id="UP000619265"/>
    </source>
</evidence>
<feature type="region of interest" description="Disordered" evidence="1">
    <location>
        <begin position="233"/>
        <end position="260"/>
    </location>
</feature>
<organism evidence="3 4">
    <name type="scientific">Juglans regia</name>
    <name type="common">English walnut</name>
    <dbReference type="NCBI Taxonomy" id="51240"/>
    <lineage>
        <taxon>Eukaryota</taxon>
        <taxon>Viridiplantae</taxon>
        <taxon>Streptophyta</taxon>
        <taxon>Embryophyta</taxon>
        <taxon>Tracheophyta</taxon>
        <taxon>Spermatophyta</taxon>
        <taxon>Magnoliopsida</taxon>
        <taxon>eudicotyledons</taxon>
        <taxon>Gunneridae</taxon>
        <taxon>Pentapetalae</taxon>
        <taxon>rosids</taxon>
        <taxon>fabids</taxon>
        <taxon>Fagales</taxon>
        <taxon>Juglandaceae</taxon>
        <taxon>Juglans</taxon>
    </lineage>
</organism>
<evidence type="ECO:0000313" key="3">
    <source>
        <dbReference type="EMBL" id="KAF5466102.1"/>
    </source>
</evidence>
<keyword evidence="2" id="KW-0812">Transmembrane</keyword>
<reference evidence="3" key="1">
    <citation type="submission" date="2015-10" db="EMBL/GenBank/DDBJ databases">
        <authorList>
            <person name="Martinez-Garcia P.J."/>
            <person name="Crepeau M.W."/>
            <person name="Puiu D."/>
            <person name="Gonzalez-Ibeas D."/>
            <person name="Whalen J."/>
            <person name="Stevens K."/>
            <person name="Paul R."/>
            <person name="Butterfield T."/>
            <person name="Britton M."/>
            <person name="Reagan R."/>
            <person name="Chakraborty S."/>
            <person name="Walawage S.L."/>
            <person name="Vasquez-Gross H.A."/>
            <person name="Cardeno C."/>
            <person name="Famula R."/>
            <person name="Pratt K."/>
            <person name="Kuruganti S."/>
            <person name="Aradhya M.K."/>
            <person name="Leslie C.A."/>
            <person name="Dandekar A.M."/>
            <person name="Salzberg S.L."/>
            <person name="Wegrzyn J.L."/>
            <person name="Langley C.H."/>
            <person name="Neale D.B."/>
        </authorList>
    </citation>
    <scope>NUCLEOTIDE SEQUENCE</scope>
    <source>
        <tissue evidence="3">Leaves</tissue>
    </source>
</reference>
<evidence type="ECO:0008006" key="5">
    <source>
        <dbReference type="Google" id="ProtNLM"/>
    </source>
</evidence>
<feature type="compositionally biased region" description="Polar residues" evidence="1">
    <location>
        <begin position="235"/>
        <end position="260"/>
    </location>
</feature>
<sequence length="260" mass="29214">MSSATNSNPPPSSTIENLLVVFNIIAQINEKLTLSTFPQWHAQFEALLIGYDLMDYVIGNLQCPSSNGTSTTSSKKTHWVRHDKLILSVILASTFPTIITLIATANTSQEVWKKLQTMYASCSWTRVMQLKEELTLIQRGNRSIPNYLHVVKALADDIALIDHPISEDDLTPYVLNGLGPDFGEIAAPILAREKSLMFEKFHDLLVNHESYLRRLEATQQQLVAVANFTAKKNRNGSQQQRHFSKQNGFRNPNTNHSGHT</sequence>
<dbReference type="Gramene" id="Jr07_24840_p1">
    <property type="protein sequence ID" value="cds.Jr07_24840_p1"/>
    <property type="gene ID" value="Jr07_24840"/>
</dbReference>
<dbReference type="EMBL" id="LIHL02000007">
    <property type="protein sequence ID" value="KAF5466102.1"/>
    <property type="molecule type" value="Genomic_DNA"/>
</dbReference>
<dbReference type="PANTHER" id="PTHR47481:SF9">
    <property type="entry name" value="RETROTRANSPOSON GAG DOMAIN-CONTAINING PROTEIN"/>
    <property type="match status" value="1"/>
</dbReference>
<reference evidence="3" key="2">
    <citation type="submission" date="2020-03" db="EMBL/GenBank/DDBJ databases">
        <title>Walnut 2.0.</title>
        <authorList>
            <person name="Marrano A."/>
            <person name="Britton M."/>
            <person name="Zimin A.V."/>
            <person name="Zaini P.A."/>
            <person name="Workman R."/>
            <person name="Puiu D."/>
            <person name="Bianco L."/>
            <person name="Allen B.J."/>
            <person name="Troggio M."/>
            <person name="Leslie C.A."/>
            <person name="Timp W."/>
            <person name="Dendekar A."/>
            <person name="Salzberg S.L."/>
            <person name="Neale D.B."/>
        </authorList>
    </citation>
    <scope>NUCLEOTIDE SEQUENCE</scope>
    <source>
        <tissue evidence="3">Leaves</tissue>
    </source>
</reference>